<dbReference type="AlphaFoldDB" id="A0A2T3L3E0"/>
<evidence type="ECO:0000313" key="2">
    <source>
        <dbReference type="Proteomes" id="UP000241803"/>
    </source>
</evidence>
<organism evidence="1 2">
    <name type="scientific">Photobacterium indicum</name>
    <dbReference type="NCBI Taxonomy" id="81447"/>
    <lineage>
        <taxon>Bacteria</taxon>
        <taxon>Pseudomonadati</taxon>
        <taxon>Pseudomonadota</taxon>
        <taxon>Gammaproteobacteria</taxon>
        <taxon>Vibrionales</taxon>
        <taxon>Vibrionaceae</taxon>
        <taxon>Photobacterium</taxon>
    </lineage>
</organism>
<protein>
    <submittedName>
        <fullName evidence="1">Uncharacterized protein</fullName>
    </submittedName>
</protein>
<comment type="caution">
    <text evidence="1">The sequence shown here is derived from an EMBL/GenBank/DDBJ whole genome shotgun (WGS) entry which is preliminary data.</text>
</comment>
<keyword evidence="2" id="KW-1185">Reference proteome</keyword>
<reference evidence="1 2" key="1">
    <citation type="submission" date="2018-03" db="EMBL/GenBank/DDBJ databases">
        <title>Whole genome sequencing of Histamine producing bacteria.</title>
        <authorList>
            <person name="Butler K."/>
        </authorList>
    </citation>
    <scope>NUCLEOTIDE SEQUENCE [LARGE SCALE GENOMIC DNA]</scope>
    <source>
        <strain evidence="1 2">ATCC 19614</strain>
    </source>
</reference>
<proteinExistence type="predicted"/>
<accession>A0A2T3L3E0</accession>
<evidence type="ECO:0000313" key="1">
    <source>
        <dbReference type="EMBL" id="PSV43607.1"/>
    </source>
</evidence>
<dbReference type="RefSeq" id="WP_107255479.1">
    <property type="nucleotide sequence ID" value="NZ_PYOC01000012.1"/>
</dbReference>
<sequence length="207" mass="23404">MKIKAAMCSALDHQWKETDSGKLRDRELADRRSCERCGEAQSRSVRRFPAPVNWRKGKLIVGDWMSERDFEVERNAELYNIEKSYPVLSPSKIELMATRVSELEKIASDSKPGSLWSKPPSESEKLIKEITPIIEAAAESAANSKKRDELLDRKESHTASGYLLNRAQSVSGMLRRIVEGIKQRDAAQDRVKAKNTSASGLVRFLNR</sequence>
<dbReference type="EMBL" id="PYOC01000012">
    <property type="protein sequence ID" value="PSV43607.1"/>
    <property type="molecule type" value="Genomic_DNA"/>
</dbReference>
<name>A0A2T3L3E0_9GAMM</name>
<gene>
    <name evidence="1" type="ORF">C9J47_22325</name>
</gene>
<dbReference type="Proteomes" id="UP000241803">
    <property type="component" value="Unassembled WGS sequence"/>
</dbReference>